<keyword evidence="1" id="KW-0378">Hydrolase</keyword>
<organism evidence="3 4">
    <name type="scientific">Lithospermum erythrorhizon</name>
    <name type="common">Purple gromwell</name>
    <name type="synonym">Lithospermum officinale var. erythrorhizon</name>
    <dbReference type="NCBI Taxonomy" id="34254"/>
    <lineage>
        <taxon>Eukaryota</taxon>
        <taxon>Viridiplantae</taxon>
        <taxon>Streptophyta</taxon>
        <taxon>Embryophyta</taxon>
        <taxon>Tracheophyta</taxon>
        <taxon>Spermatophyta</taxon>
        <taxon>Magnoliopsida</taxon>
        <taxon>eudicotyledons</taxon>
        <taxon>Gunneridae</taxon>
        <taxon>Pentapetalae</taxon>
        <taxon>asterids</taxon>
        <taxon>lamiids</taxon>
        <taxon>Boraginales</taxon>
        <taxon>Boraginaceae</taxon>
        <taxon>Boraginoideae</taxon>
        <taxon>Lithospermeae</taxon>
        <taxon>Lithospermum</taxon>
    </lineage>
</organism>
<dbReference type="PANTHER" id="PTHR10492:SF100">
    <property type="entry name" value="ATP-DEPENDENT DNA HELICASE"/>
    <property type="match status" value="1"/>
</dbReference>
<proteinExistence type="inferred from homology"/>
<gene>
    <name evidence="3" type="ORF">LIER_40244</name>
</gene>
<keyword evidence="4" id="KW-1185">Reference proteome</keyword>
<keyword evidence="1" id="KW-0547">Nucleotide-binding</keyword>
<dbReference type="GO" id="GO:0043139">
    <property type="term" value="F:5'-3' DNA helicase activity"/>
    <property type="evidence" value="ECO:0007669"/>
    <property type="project" value="UniProtKB-EC"/>
</dbReference>
<dbReference type="PANTHER" id="PTHR10492">
    <property type="match status" value="1"/>
</dbReference>
<dbReference type="GO" id="GO:0005524">
    <property type="term" value="F:ATP binding"/>
    <property type="evidence" value="ECO:0007669"/>
    <property type="project" value="UniProtKB-KW"/>
</dbReference>
<dbReference type="AlphaFoldDB" id="A0AAV3QSS9"/>
<dbReference type="EC" id="5.6.2.3" evidence="1"/>
<comment type="caution">
    <text evidence="3">The sequence shown here is derived from an EMBL/GenBank/DDBJ whole genome shotgun (WGS) entry which is preliminary data.</text>
</comment>
<comment type="similarity">
    <text evidence="1">Belongs to the helicase family.</text>
</comment>
<reference evidence="3 4" key="1">
    <citation type="submission" date="2024-01" db="EMBL/GenBank/DDBJ databases">
        <title>The complete chloroplast genome sequence of Lithospermum erythrorhizon: insights into the phylogenetic relationship among Boraginaceae species and the maternal lineages of purple gromwells.</title>
        <authorList>
            <person name="Okada T."/>
            <person name="Watanabe K."/>
        </authorList>
    </citation>
    <scope>NUCLEOTIDE SEQUENCE [LARGE SCALE GENOMIC DNA]</scope>
</reference>
<keyword evidence="1" id="KW-0067">ATP-binding</keyword>
<dbReference type="EMBL" id="BAABME010022837">
    <property type="protein sequence ID" value="GAA0166718.1"/>
    <property type="molecule type" value="Genomic_DNA"/>
</dbReference>
<feature type="domain" description="DNA helicase Pif1-like DEAD-box helicase" evidence="2">
    <location>
        <begin position="132"/>
        <end position="226"/>
    </location>
</feature>
<evidence type="ECO:0000256" key="1">
    <source>
        <dbReference type="RuleBase" id="RU363044"/>
    </source>
</evidence>
<accession>A0AAV3QSS9</accession>
<evidence type="ECO:0000313" key="4">
    <source>
        <dbReference type="Proteomes" id="UP001454036"/>
    </source>
</evidence>
<comment type="cofactor">
    <cofactor evidence="1">
        <name>Mg(2+)</name>
        <dbReference type="ChEBI" id="CHEBI:18420"/>
    </cofactor>
</comment>
<keyword evidence="1" id="KW-0227">DNA damage</keyword>
<comment type="catalytic activity">
    <reaction evidence="1">
        <text>ATP + H2O = ADP + phosphate + H(+)</text>
        <dbReference type="Rhea" id="RHEA:13065"/>
        <dbReference type="ChEBI" id="CHEBI:15377"/>
        <dbReference type="ChEBI" id="CHEBI:15378"/>
        <dbReference type="ChEBI" id="CHEBI:30616"/>
        <dbReference type="ChEBI" id="CHEBI:43474"/>
        <dbReference type="ChEBI" id="CHEBI:456216"/>
        <dbReference type="EC" id="5.6.2.3"/>
    </reaction>
</comment>
<keyword evidence="1" id="KW-0233">DNA recombination</keyword>
<dbReference type="GO" id="GO:0006310">
    <property type="term" value="P:DNA recombination"/>
    <property type="evidence" value="ECO:0007669"/>
    <property type="project" value="UniProtKB-KW"/>
</dbReference>
<keyword evidence="1" id="KW-0347">Helicase</keyword>
<evidence type="ECO:0000259" key="2">
    <source>
        <dbReference type="Pfam" id="PF05970"/>
    </source>
</evidence>
<dbReference type="Pfam" id="PF05970">
    <property type="entry name" value="PIF1"/>
    <property type="match status" value="1"/>
</dbReference>
<dbReference type="GO" id="GO:0016787">
    <property type="term" value="F:hydrolase activity"/>
    <property type="evidence" value="ECO:0007669"/>
    <property type="project" value="UniProtKB-KW"/>
</dbReference>
<evidence type="ECO:0000313" key="3">
    <source>
        <dbReference type="EMBL" id="GAA0166718.1"/>
    </source>
</evidence>
<dbReference type="Proteomes" id="UP001454036">
    <property type="component" value="Unassembled WGS sequence"/>
</dbReference>
<dbReference type="GO" id="GO:0000723">
    <property type="term" value="P:telomere maintenance"/>
    <property type="evidence" value="ECO:0007669"/>
    <property type="project" value="InterPro"/>
</dbReference>
<sequence length="227" mass="26953">MTLKHMIHGPCGDLNQENVCMRDGRCKNYYPKEFVEYTLHGKEIYPVYRRIDDNRQAKVRGHMLNNQWVIPHYDADLEDIRHDERLKRNMLIEFFTTNFTDPEIKRLNLLYKEFLRFYVWDDMVRTWTPRKKEISIDGPRGIGKSFLYTVLNAHIRSKGYIGLIVLSLGLLHRNSLVDEQHIQGSKYQLMEDRELNETGIIRSSKIIIWDEAPMSNKLVIEALDKLL</sequence>
<name>A0AAV3QSS9_LITER</name>
<dbReference type="InterPro" id="IPR010285">
    <property type="entry name" value="DNA_helicase_pif1-like_DEAD"/>
</dbReference>
<dbReference type="GO" id="GO:0006281">
    <property type="term" value="P:DNA repair"/>
    <property type="evidence" value="ECO:0007669"/>
    <property type="project" value="UniProtKB-KW"/>
</dbReference>
<keyword evidence="1" id="KW-0234">DNA repair</keyword>
<protein>
    <recommendedName>
        <fullName evidence="1">ATP-dependent DNA helicase</fullName>
        <ecNumber evidence="1">5.6.2.3</ecNumber>
    </recommendedName>
</protein>